<dbReference type="EMBL" id="ML119757">
    <property type="protein sequence ID" value="RPA75800.1"/>
    <property type="molecule type" value="Genomic_DNA"/>
</dbReference>
<feature type="compositionally biased region" description="Basic residues" evidence="1">
    <location>
        <begin position="1"/>
        <end position="11"/>
    </location>
</feature>
<accession>A0A3N4HVC8</accession>
<keyword evidence="3" id="KW-1185">Reference proteome</keyword>
<evidence type="ECO:0000256" key="1">
    <source>
        <dbReference type="SAM" id="MobiDB-lite"/>
    </source>
</evidence>
<sequence length="178" mass="19239">MSFPASRKRRTGLLVRSRSNPPVSDPKTQAEYIDLPAPSSHVVQPFVEFGNRSIKGIRRLSFGIQPYSDPTAKTMHELSPIDAAKIGSFVSAPVSCSSSSPAFIGLDGPISAVNVSPHPHLWPSCVRSGGTNCCAGCLLRFFTRMTRLPVHLCGEQTLGHGRFDGRSFDDGLWDLEAG</sequence>
<organism evidence="2 3">
    <name type="scientific">Ascobolus immersus RN42</name>
    <dbReference type="NCBI Taxonomy" id="1160509"/>
    <lineage>
        <taxon>Eukaryota</taxon>
        <taxon>Fungi</taxon>
        <taxon>Dikarya</taxon>
        <taxon>Ascomycota</taxon>
        <taxon>Pezizomycotina</taxon>
        <taxon>Pezizomycetes</taxon>
        <taxon>Pezizales</taxon>
        <taxon>Ascobolaceae</taxon>
        <taxon>Ascobolus</taxon>
    </lineage>
</organism>
<feature type="region of interest" description="Disordered" evidence="1">
    <location>
        <begin position="1"/>
        <end position="27"/>
    </location>
</feature>
<name>A0A3N4HVC8_ASCIM</name>
<protein>
    <submittedName>
        <fullName evidence="2">Uncharacterized protein</fullName>
    </submittedName>
</protein>
<dbReference type="Proteomes" id="UP000275078">
    <property type="component" value="Unassembled WGS sequence"/>
</dbReference>
<reference evidence="2 3" key="1">
    <citation type="journal article" date="2018" name="Nat. Ecol. Evol.">
        <title>Pezizomycetes genomes reveal the molecular basis of ectomycorrhizal truffle lifestyle.</title>
        <authorList>
            <person name="Murat C."/>
            <person name="Payen T."/>
            <person name="Noel B."/>
            <person name="Kuo A."/>
            <person name="Morin E."/>
            <person name="Chen J."/>
            <person name="Kohler A."/>
            <person name="Krizsan K."/>
            <person name="Balestrini R."/>
            <person name="Da Silva C."/>
            <person name="Montanini B."/>
            <person name="Hainaut M."/>
            <person name="Levati E."/>
            <person name="Barry K.W."/>
            <person name="Belfiori B."/>
            <person name="Cichocki N."/>
            <person name="Clum A."/>
            <person name="Dockter R.B."/>
            <person name="Fauchery L."/>
            <person name="Guy J."/>
            <person name="Iotti M."/>
            <person name="Le Tacon F."/>
            <person name="Lindquist E.A."/>
            <person name="Lipzen A."/>
            <person name="Malagnac F."/>
            <person name="Mello A."/>
            <person name="Molinier V."/>
            <person name="Miyauchi S."/>
            <person name="Poulain J."/>
            <person name="Riccioni C."/>
            <person name="Rubini A."/>
            <person name="Sitrit Y."/>
            <person name="Splivallo R."/>
            <person name="Traeger S."/>
            <person name="Wang M."/>
            <person name="Zifcakova L."/>
            <person name="Wipf D."/>
            <person name="Zambonelli A."/>
            <person name="Paolocci F."/>
            <person name="Nowrousian M."/>
            <person name="Ottonello S."/>
            <person name="Baldrian P."/>
            <person name="Spatafora J.W."/>
            <person name="Henrissat B."/>
            <person name="Nagy L.G."/>
            <person name="Aury J.M."/>
            <person name="Wincker P."/>
            <person name="Grigoriev I.V."/>
            <person name="Bonfante P."/>
            <person name="Martin F.M."/>
        </authorList>
    </citation>
    <scope>NUCLEOTIDE SEQUENCE [LARGE SCALE GENOMIC DNA]</scope>
    <source>
        <strain evidence="2 3">RN42</strain>
    </source>
</reference>
<dbReference type="AlphaFoldDB" id="A0A3N4HVC8"/>
<evidence type="ECO:0000313" key="3">
    <source>
        <dbReference type="Proteomes" id="UP000275078"/>
    </source>
</evidence>
<evidence type="ECO:0000313" key="2">
    <source>
        <dbReference type="EMBL" id="RPA75800.1"/>
    </source>
</evidence>
<gene>
    <name evidence="2" type="ORF">BJ508DRAFT_16463</name>
</gene>
<proteinExistence type="predicted"/>